<dbReference type="NCBIfam" id="NF006938">
    <property type="entry name" value="PRK09420.1"/>
    <property type="match status" value="1"/>
</dbReference>
<accession>A0ABV7TEJ2</accession>
<comment type="caution">
    <text evidence="5">The sequence shown here is derived from an EMBL/GenBank/DDBJ whole genome shotgun (WGS) entry which is preliminary data.</text>
</comment>
<evidence type="ECO:0000313" key="5">
    <source>
        <dbReference type="EMBL" id="MFC3613202.1"/>
    </source>
</evidence>
<dbReference type="InterPro" id="IPR008334">
    <property type="entry name" value="5'-Nucleotdase_C"/>
</dbReference>
<dbReference type="InterPro" id="IPR036907">
    <property type="entry name" value="5'-Nucleotdase_C_sf"/>
</dbReference>
<reference evidence="6" key="1">
    <citation type="journal article" date="2019" name="Int. J. Syst. Evol. Microbiol.">
        <title>The Global Catalogue of Microorganisms (GCM) 10K type strain sequencing project: providing services to taxonomists for standard genome sequencing and annotation.</title>
        <authorList>
            <consortium name="The Broad Institute Genomics Platform"/>
            <consortium name="The Broad Institute Genome Sequencing Center for Infectious Disease"/>
            <person name="Wu L."/>
            <person name="Ma J."/>
        </authorList>
    </citation>
    <scope>NUCLEOTIDE SEQUENCE [LARGE SCALE GENOMIC DNA]</scope>
    <source>
        <strain evidence="6">KCTC 42911</strain>
    </source>
</reference>
<evidence type="ECO:0000256" key="2">
    <source>
        <dbReference type="RuleBase" id="RU362119"/>
    </source>
</evidence>
<evidence type="ECO:0000259" key="4">
    <source>
        <dbReference type="Pfam" id="PF02872"/>
    </source>
</evidence>
<keyword evidence="1" id="KW-0732">Signal</keyword>
<dbReference type="InterPro" id="IPR029052">
    <property type="entry name" value="Metallo-depent_PP-like"/>
</dbReference>
<keyword evidence="6" id="KW-1185">Reference proteome</keyword>
<feature type="domain" description="5'-Nucleotidase C-terminal" evidence="4">
    <location>
        <begin position="378"/>
        <end position="544"/>
    </location>
</feature>
<dbReference type="InterPro" id="IPR006179">
    <property type="entry name" value="5_nucleotidase/apyrase"/>
</dbReference>
<evidence type="ECO:0000256" key="1">
    <source>
        <dbReference type="ARBA" id="ARBA00022729"/>
    </source>
</evidence>
<dbReference type="Pfam" id="PF00149">
    <property type="entry name" value="Metallophos"/>
    <property type="match status" value="1"/>
</dbReference>
<proteinExistence type="inferred from homology"/>
<protein>
    <submittedName>
        <fullName evidence="5">Bifunctional 2',3'-cyclic-nucleotide 2'-phosphodiesterase/3'-nucleotidase</fullName>
    </submittedName>
</protein>
<keyword evidence="2" id="KW-0378">Hydrolase</keyword>
<dbReference type="Gene3D" id="3.90.780.10">
    <property type="entry name" value="5'-Nucleotidase, C-terminal domain"/>
    <property type="match status" value="1"/>
</dbReference>
<dbReference type="PANTHER" id="PTHR11575:SF6">
    <property type="entry name" value="2',3'-CYCLIC-NUCLEOTIDE 2'-PHOSPHODIESTERASE_3'-NUCLEOTIDASE"/>
    <property type="match status" value="1"/>
</dbReference>
<dbReference type="SUPFAM" id="SSF55816">
    <property type="entry name" value="5'-nucleotidase (syn. UDP-sugar hydrolase), C-terminal domain"/>
    <property type="match status" value="1"/>
</dbReference>
<name>A0ABV7TEJ2_9RHOB</name>
<organism evidence="5 6">
    <name type="scientific">Lutimaribacter marinistellae</name>
    <dbReference type="NCBI Taxonomy" id="1820329"/>
    <lineage>
        <taxon>Bacteria</taxon>
        <taxon>Pseudomonadati</taxon>
        <taxon>Pseudomonadota</taxon>
        <taxon>Alphaproteobacteria</taxon>
        <taxon>Rhodobacterales</taxon>
        <taxon>Roseobacteraceae</taxon>
        <taxon>Lutimaribacter</taxon>
    </lineage>
</organism>
<dbReference type="SUPFAM" id="SSF56300">
    <property type="entry name" value="Metallo-dependent phosphatases"/>
    <property type="match status" value="1"/>
</dbReference>
<dbReference type="RefSeq" id="WP_386734375.1">
    <property type="nucleotide sequence ID" value="NZ_JBHRXI010000004.1"/>
</dbReference>
<dbReference type="EMBL" id="JBHRXI010000004">
    <property type="protein sequence ID" value="MFC3613202.1"/>
    <property type="molecule type" value="Genomic_DNA"/>
</dbReference>
<dbReference type="Proteomes" id="UP001595629">
    <property type="component" value="Unassembled WGS sequence"/>
</dbReference>
<keyword evidence="2" id="KW-0547">Nucleotide-binding</keyword>
<gene>
    <name evidence="5" type="ORF">ACFORG_05460</name>
</gene>
<sequence>MKENEGDVRRTGRNAGKRTAGARARLRIIATSDLHMNLVSHDYYADRPEPEVGLVRAASLIRAARDEADAVDALTVLVDNGDCLQGTPLGAAAAESDGPHPLMAAFAELGYDAIGLGNHDFNFGLDRLDRILVQAPCPVLCGNLRTLGAGSRWRESVVIEREVMVDGTHVPIRIGLFSVLPPQALLWDAEHLAGRAQTFDILDTAHRLVAELRGKGCDLVVALAHTGFAAGSARPGMENAAIPLAEAGGVDAMVAGHTHLVFPGPGHARLPGVDAETGHVHGIPCVQPGAAGTHIGLIDLDLVADRSGGWSITQSHSTLRAISPDTVEDGTITRLAAPLHARTRARMGEPVGESLCALHSYFSFIAPDRHLALVAQAQASALARMIADRPEADLPILSAVAPAKFGGRSGPRHFTDVPPGPLSRRHVADLHVFPNDLCGLVVTGAQLRDWLEMSASLYRTIPAESHDEPLVDSEFAGHNFDVIHGLDYEIDLAEVPRFTPDGEVARNGGNRIRALRCRGRTIAPEDRFVVAVNNYRANGGGNFHGIRDAQHIPVPPQPIQSLLSDFIADHTVQDPLQAMPAPWRFRPMPGTRVLFQTGPGALSHPGDAPAATVVSGPGPNGFITLSIAL</sequence>
<comment type="similarity">
    <text evidence="2">Belongs to the 5'-nucleotidase family.</text>
</comment>
<dbReference type="Gene3D" id="3.60.21.10">
    <property type="match status" value="1"/>
</dbReference>
<dbReference type="PRINTS" id="PR01607">
    <property type="entry name" value="APYRASEFAMLY"/>
</dbReference>
<feature type="domain" description="Calcineurin-like phosphoesterase" evidence="3">
    <location>
        <begin position="26"/>
        <end position="259"/>
    </location>
</feature>
<evidence type="ECO:0000259" key="3">
    <source>
        <dbReference type="Pfam" id="PF00149"/>
    </source>
</evidence>
<dbReference type="InterPro" id="IPR004843">
    <property type="entry name" value="Calcineurin-like_PHP"/>
</dbReference>
<evidence type="ECO:0000313" key="6">
    <source>
        <dbReference type="Proteomes" id="UP001595629"/>
    </source>
</evidence>
<dbReference type="PANTHER" id="PTHR11575">
    <property type="entry name" value="5'-NUCLEOTIDASE-RELATED"/>
    <property type="match status" value="1"/>
</dbReference>
<dbReference type="Pfam" id="PF02872">
    <property type="entry name" value="5_nucleotid_C"/>
    <property type="match status" value="1"/>
</dbReference>